<name>G8PCG4_PEDCP</name>
<sequence>MNNPTYFEALQWASLFIKKHHQDEYSGELLILDQHNWTHSELIMHYREEMPLVEWTTFQKKVAEVGSGRPVQYVTNLASFYGRQFYVDERVLIPRMDTEELIETVLKDTQLPINSEVLDIGTGSGDIAITLKLEKPTWMVTAVDISKDALDVARINAQSFKTEVDFRLGSLFEPVQNDKYDLIVSNPPYISENEIDAMDQSVIDNEPQMALFAKDDGLYWYKQIALQLKSHLKSGGYLVCEIGYKQGIKLREFYQNKLPGAQIQIKKDMSGNDRLLVVHL</sequence>
<dbReference type="Gene3D" id="3.40.50.150">
    <property type="entry name" value="Vaccinia Virus protein VP39"/>
    <property type="match status" value="1"/>
</dbReference>
<dbReference type="EMBL" id="CP003137">
    <property type="protein sequence ID" value="AEV94949.1"/>
    <property type="molecule type" value="Genomic_DNA"/>
</dbReference>
<evidence type="ECO:0000313" key="8">
    <source>
        <dbReference type="EMBL" id="AEV94949.1"/>
    </source>
</evidence>
<dbReference type="Pfam" id="PF05175">
    <property type="entry name" value="MTS"/>
    <property type="match status" value="1"/>
</dbReference>
<accession>G8PCG4</accession>
<evidence type="ECO:0000256" key="1">
    <source>
        <dbReference type="ARBA" id="ARBA00022603"/>
    </source>
</evidence>
<keyword evidence="1 5" id="KW-0489">Methyltransferase</keyword>
<feature type="domain" description="Release factor glutamine methyltransferase N-terminal" evidence="7">
    <location>
        <begin position="8"/>
        <end position="75"/>
    </location>
</feature>
<dbReference type="CDD" id="cd02440">
    <property type="entry name" value="AdoMet_MTases"/>
    <property type="match status" value="1"/>
</dbReference>
<evidence type="ECO:0000313" key="9">
    <source>
        <dbReference type="Proteomes" id="UP000005444"/>
    </source>
</evidence>
<evidence type="ECO:0000256" key="3">
    <source>
        <dbReference type="ARBA" id="ARBA00022691"/>
    </source>
</evidence>
<dbReference type="PANTHER" id="PTHR18895">
    <property type="entry name" value="HEMK METHYLTRANSFERASE"/>
    <property type="match status" value="1"/>
</dbReference>
<dbReference type="InterPro" id="IPR002052">
    <property type="entry name" value="DNA_methylase_N6_adenine_CS"/>
</dbReference>
<comment type="similarity">
    <text evidence="5">Belongs to the protein N5-glutamine methyltransferase family. PrmC subfamily.</text>
</comment>
<evidence type="ECO:0000256" key="4">
    <source>
        <dbReference type="ARBA" id="ARBA00048391"/>
    </source>
</evidence>
<feature type="binding site" evidence="5">
    <location>
        <begin position="121"/>
        <end position="125"/>
    </location>
    <ligand>
        <name>S-adenosyl-L-methionine</name>
        <dbReference type="ChEBI" id="CHEBI:59789"/>
    </ligand>
</feature>
<dbReference type="PROSITE" id="PS00092">
    <property type="entry name" value="N6_MTASE"/>
    <property type="match status" value="1"/>
</dbReference>
<dbReference type="InterPro" id="IPR050320">
    <property type="entry name" value="N5-glutamine_MTase"/>
</dbReference>
<keyword evidence="9" id="KW-1185">Reference proteome</keyword>
<dbReference type="Pfam" id="PF17827">
    <property type="entry name" value="PrmC_N"/>
    <property type="match status" value="1"/>
</dbReference>
<evidence type="ECO:0000259" key="6">
    <source>
        <dbReference type="Pfam" id="PF05175"/>
    </source>
</evidence>
<proteinExistence type="inferred from homology"/>
<dbReference type="SUPFAM" id="SSF53335">
    <property type="entry name" value="S-adenosyl-L-methionine-dependent methyltransferases"/>
    <property type="match status" value="1"/>
</dbReference>
<dbReference type="InterPro" id="IPR040758">
    <property type="entry name" value="PrmC_N"/>
</dbReference>
<dbReference type="AlphaFoldDB" id="G8PCG4"/>
<dbReference type="NCBIfam" id="TIGR00536">
    <property type="entry name" value="hemK_fam"/>
    <property type="match status" value="1"/>
</dbReference>
<reference evidence="8 9" key="1">
    <citation type="journal article" date="2012" name="J. Bacteriol.">
        <title>Complete Genome Sequence of the Beer Spoilage Organism Pediococcus claussenii ATCC BAA-344T.</title>
        <authorList>
            <person name="Pittet V."/>
            <person name="Abegunde T."/>
            <person name="Marfleet T."/>
            <person name="Haakensen M."/>
            <person name="Morrow K."/>
            <person name="Jayaprakash T."/>
            <person name="Schroeder K."/>
            <person name="Trost B."/>
            <person name="Byrns S."/>
            <person name="Bergsveinson J."/>
            <person name="Kusalik A."/>
            <person name="Ziola B."/>
        </authorList>
    </citation>
    <scope>NUCLEOTIDE SEQUENCE [LARGE SCALE GENOMIC DNA]</scope>
    <source>
        <strain evidence="8 9">ATCC BAA-344</strain>
    </source>
</reference>
<feature type="binding site" evidence="5">
    <location>
        <position position="186"/>
    </location>
    <ligand>
        <name>S-adenosyl-L-methionine</name>
        <dbReference type="ChEBI" id="CHEBI:59789"/>
    </ligand>
</feature>
<dbReference type="GO" id="GO:0102559">
    <property type="term" value="F:peptide chain release factor N(5)-glutamine methyltransferase activity"/>
    <property type="evidence" value="ECO:0007669"/>
    <property type="project" value="UniProtKB-EC"/>
</dbReference>
<feature type="binding site" evidence="5">
    <location>
        <position position="144"/>
    </location>
    <ligand>
        <name>S-adenosyl-L-methionine</name>
        <dbReference type="ChEBI" id="CHEBI:59789"/>
    </ligand>
</feature>
<dbReference type="InterPro" id="IPR019874">
    <property type="entry name" value="RF_methyltr_PrmC"/>
</dbReference>
<dbReference type="PANTHER" id="PTHR18895:SF74">
    <property type="entry name" value="MTRF1L RELEASE FACTOR GLUTAMINE METHYLTRANSFERASE"/>
    <property type="match status" value="1"/>
</dbReference>
<keyword evidence="2 5" id="KW-0808">Transferase</keyword>
<gene>
    <name evidence="5 8" type="primary">prmC</name>
    <name evidence="8" type="ordered locus">PECL_657</name>
</gene>
<evidence type="ECO:0000256" key="5">
    <source>
        <dbReference type="HAMAP-Rule" id="MF_02126"/>
    </source>
</evidence>
<keyword evidence="3 5" id="KW-0949">S-adenosyl-L-methionine</keyword>
<dbReference type="InterPro" id="IPR007848">
    <property type="entry name" value="Small_mtfrase_dom"/>
</dbReference>
<feature type="domain" description="Methyltransferase small" evidence="6">
    <location>
        <begin position="103"/>
        <end position="195"/>
    </location>
</feature>
<organism evidence="8 9">
    <name type="scientific">Pediococcus claussenii (strain ATCC BAA-344 / DSM 14800 / JCM 18046 / KCTC 3811 / LMG 21948 / P06)</name>
    <dbReference type="NCBI Taxonomy" id="701521"/>
    <lineage>
        <taxon>Bacteria</taxon>
        <taxon>Bacillati</taxon>
        <taxon>Bacillota</taxon>
        <taxon>Bacilli</taxon>
        <taxon>Lactobacillales</taxon>
        <taxon>Lactobacillaceae</taxon>
        <taxon>Pediococcus</taxon>
    </lineage>
</organism>
<comment type="catalytic activity">
    <reaction evidence="4 5">
        <text>L-glutaminyl-[peptide chain release factor] + S-adenosyl-L-methionine = N(5)-methyl-L-glutaminyl-[peptide chain release factor] + S-adenosyl-L-homocysteine + H(+)</text>
        <dbReference type="Rhea" id="RHEA:42896"/>
        <dbReference type="Rhea" id="RHEA-COMP:10271"/>
        <dbReference type="Rhea" id="RHEA-COMP:10272"/>
        <dbReference type="ChEBI" id="CHEBI:15378"/>
        <dbReference type="ChEBI" id="CHEBI:30011"/>
        <dbReference type="ChEBI" id="CHEBI:57856"/>
        <dbReference type="ChEBI" id="CHEBI:59789"/>
        <dbReference type="ChEBI" id="CHEBI:61891"/>
        <dbReference type="EC" id="2.1.1.297"/>
    </reaction>
</comment>
<feature type="binding site" evidence="5">
    <location>
        <begin position="186"/>
        <end position="189"/>
    </location>
    <ligand>
        <name>substrate</name>
    </ligand>
</feature>
<dbReference type="Proteomes" id="UP000005444">
    <property type="component" value="Chromosome"/>
</dbReference>
<dbReference type="PATRIC" id="fig|701521.8.peg.626"/>
<dbReference type="GO" id="GO:0003676">
    <property type="term" value="F:nucleic acid binding"/>
    <property type="evidence" value="ECO:0007669"/>
    <property type="project" value="InterPro"/>
</dbReference>
<dbReference type="STRING" id="701521.PECL_657"/>
<evidence type="ECO:0000259" key="7">
    <source>
        <dbReference type="Pfam" id="PF17827"/>
    </source>
</evidence>
<dbReference type="KEGG" id="pce:PECL_657"/>
<dbReference type="HAMAP" id="MF_02126">
    <property type="entry name" value="RF_methyltr_PrmC"/>
    <property type="match status" value="1"/>
</dbReference>
<dbReference type="Gene3D" id="1.10.8.10">
    <property type="entry name" value="DNA helicase RuvA subunit, C-terminal domain"/>
    <property type="match status" value="1"/>
</dbReference>
<dbReference type="InterPro" id="IPR004556">
    <property type="entry name" value="HemK-like"/>
</dbReference>
<dbReference type="HOGENOM" id="CLU_018398_3_2_9"/>
<protein>
    <recommendedName>
        <fullName evidence="5">Release factor glutamine methyltransferase</fullName>
        <shortName evidence="5">RF MTase</shortName>
        <ecNumber evidence="5">2.1.1.297</ecNumber>
    </recommendedName>
    <alternativeName>
        <fullName evidence="5">N5-glutamine methyltransferase PrmC</fullName>
    </alternativeName>
    <alternativeName>
        <fullName evidence="5">Protein-(glutamine-N5) MTase PrmC</fullName>
    </alternativeName>
    <alternativeName>
        <fullName evidence="5">Protein-glutamine N-methyltransferase PrmC</fullName>
    </alternativeName>
</protein>
<evidence type="ECO:0000256" key="2">
    <source>
        <dbReference type="ARBA" id="ARBA00022679"/>
    </source>
</evidence>
<dbReference type="GO" id="GO:0032259">
    <property type="term" value="P:methylation"/>
    <property type="evidence" value="ECO:0007669"/>
    <property type="project" value="UniProtKB-KW"/>
</dbReference>
<comment type="caution">
    <text evidence="5">Lacks conserved residue(s) required for the propagation of feature annotation.</text>
</comment>
<dbReference type="eggNOG" id="COG2890">
    <property type="taxonomic scope" value="Bacteria"/>
</dbReference>
<comment type="function">
    <text evidence="5">Methylates the class 1 translation termination release factors RF1/PrfA and RF2/PrfB on the glutamine residue of the universally conserved GGQ motif.</text>
</comment>
<dbReference type="NCBIfam" id="TIGR03534">
    <property type="entry name" value="RF_mod_PrmC"/>
    <property type="match status" value="1"/>
</dbReference>
<dbReference type="RefSeq" id="WP_014215146.1">
    <property type="nucleotide sequence ID" value="NC_016605.1"/>
</dbReference>
<dbReference type="InterPro" id="IPR029063">
    <property type="entry name" value="SAM-dependent_MTases_sf"/>
</dbReference>
<dbReference type="EC" id="2.1.1.297" evidence="5"/>